<sequence>MSRKRAQAVVPAADVKAEDEATSKVTIYKELLYDSMQANGTAERLYNQVDLQDLKAIPDPNILTLLQVVQELVNDKLLVPCTGRDGGLAWKWRDAREAEKYKQCTTPEQKMVYQMIDDSGSDGVWSQTAQKRLGMHENIFKLAIKQLLGKGLIAQFKSVENPNKKMFIKASIRPSEKATGGPWYTDQYLDEAFIEDLERVIYDFVKQRSAYRSRGGPSTSSRTLQPKKGIIKGGEKVARKRTANEISTGDNSDMPPKPAAIDLADNAQAPTAVATIAAPRKDVLLPLPAGYMGYPTVRDIARILSQSGITTNTILSEEDVQKLVDVLEFDGLIERIKVGTKIGYRTVRAVKQSFDQWAVPTEPGKQEKGIPDQYGTPFNEVPCGRCPVFDLCEEGGPVAPSNCEYFKKWLGQE</sequence>
<comment type="caution">
    <text evidence="7">The sequence shown here is derived from an EMBL/GenBank/DDBJ whole genome shotgun (WGS) entry which is preliminary data.</text>
</comment>
<evidence type="ECO:0000256" key="5">
    <source>
        <dbReference type="ARBA" id="ARBA00023242"/>
    </source>
</evidence>
<reference evidence="7 8" key="1">
    <citation type="submission" date="2015-04" db="EMBL/GenBank/DDBJ databases">
        <title>Genome sequence of Ceratocystis platani, a major pathogen of plane trees.</title>
        <authorList>
            <person name="Belbahri L."/>
        </authorList>
    </citation>
    <scope>NUCLEOTIDE SEQUENCE [LARGE SCALE GENOMIC DNA]</scope>
    <source>
        <strain evidence="7 8">CFO</strain>
    </source>
</reference>
<dbReference type="SUPFAM" id="SSF46785">
    <property type="entry name" value="Winged helix' DNA-binding domain"/>
    <property type="match status" value="1"/>
</dbReference>
<dbReference type="InterPro" id="IPR007832">
    <property type="entry name" value="RNA_pol_Rpc34"/>
</dbReference>
<dbReference type="InterPro" id="IPR036390">
    <property type="entry name" value="WH_DNA-bd_sf"/>
</dbReference>
<feature type="compositionally biased region" description="Low complexity" evidence="6">
    <location>
        <begin position="212"/>
        <end position="223"/>
    </location>
</feature>
<dbReference type="Proteomes" id="UP000034841">
    <property type="component" value="Unassembled WGS sequence"/>
</dbReference>
<dbReference type="OrthoDB" id="613763at2759"/>
<dbReference type="InterPro" id="IPR016049">
    <property type="entry name" value="RNA_pol_Rpc34-like"/>
</dbReference>
<evidence type="ECO:0000313" key="8">
    <source>
        <dbReference type="Proteomes" id="UP000034841"/>
    </source>
</evidence>
<comment type="subcellular location">
    <subcellularLocation>
        <location evidence="1">Nucleus</location>
    </subcellularLocation>
</comment>
<keyword evidence="8" id="KW-1185">Reference proteome</keyword>
<evidence type="ECO:0000313" key="7">
    <source>
        <dbReference type="EMBL" id="KKF94017.1"/>
    </source>
</evidence>
<gene>
    <name evidence="7" type="primary">rpc6</name>
    <name evidence="7" type="ORF">CFO_g3626</name>
</gene>
<evidence type="ECO:0000256" key="2">
    <source>
        <dbReference type="ARBA" id="ARBA00011038"/>
    </source>
</evidence>
<evidence type="ECO:0000256" key="4">
    <source>
        <dbReference type="ARBA" id="ARBA00023163"/>
    </source>
</evidence>
<proteinExistence type="inferred from homology"/>
<dbReference type="InterPro" id="IPR036388">
    <property type="entry name" value="WH-like_DNA-bd_sf"/>
</dbReference>
<dbReference type="PANTHER" id="PTHR12780">
    <property type="entry name" value="RNA POLYMERASE III DNA DIRECTED , 39KD SUBUNIT-RELATED"/>
    <property type="match status" value="1"/>
</dbReference>
<feature type="region of interest" description="Disordered" evidence="6">
    <location>
        <begin position="211"/>
        <end position="257"/>
    </location>
</feature>
<keyword evidence="4" id="KW-0804">Transcription</keyword>
<dbReference type="Gene3D" id="1.10.10.10">
    <property type="entry name" value="Winged helix-like DNA-binding domain superfamily/Winged helix DNA-binding domain"/>
    <property type="match status" value="1"/>
</dbReference>
<keyword evidence="3 7" id="KW-0240">DNA-directed RNA polymerase</keyword>
<dbReference type="GO" id="GO:0005666">
    <property type="term" value="C:RNA polymerase III complex"/>
    <property type="evidence" value="ECO:0007669"/>
    <property type="project" value="InterPro"/>
</dbReference>
<evidence type="ECO:0000256" key="1">
    <source>
        <dbReference type="ARBA" id="ARBA00004123"/>
    </source>
</evidence>
<dbReference type="AlphaFoldDB" id="A0A0F8CTG0"/>
<keyword evidence="5" id="KW-0539">Nucleus</keyword>
<comment type="similarity">
    <text evidence="2">Belongs to the eukaryotic RPC34/RPC39 RNA polymerase subunit family.</text>
</comment>
<organism evidence="7 8">
    <name type="scientific">Ceratocystis fimbriata f. sp. platani</name>
    <dbReference type="NCBI Taxonomy" id="88771"/>
    <lineage>
        <taxon>Eukaryota</taxon>
        <taxon>Fungi</taxon>
        <taxon>Dikarya</taxon>
        <taxon>Ascomycota</taxon>
        <taxon>Pezizomycotina</taxon>
        <taxon>Sordariomycetes</taxon>
        <taxon>Hypocreomycetidae</taxon>
        <taxon>Microascales</taxon>
        <taxon>Ceratocystidaceae</taxon>
        <taxon>Ceratocystis</taxon>
    </lineage>
</organism>
<dbReference type="Pfam" id="PF05158">
    <property type="entry name" value="RNA_pol_Rpc34"/>
    <property type="match status" value="1"/>
</dbReference>
<dbReference type="EMBL" id="LBBL01000188">
    <property type="protein sequence ID" value="KKF94017.1"/>
    <property type="molecule type" value="Genomic_DNA"/>
</dbReference>
<accession>A0A0F8CTG0</accession>
<evidence type="ECO:0000256" key="3">
    <source>
        <dbReference type="ARBA" id="ARBA00022478"/>
    </source>
</evidence>
<dbReference type="GO" id="GO:0006383">
    <property type="term" value="P:transcription by RNA polymerase III"/>
    <property type="evidence" value="ECO:0007669"/>
    <property type="project" value="InterPro"/>
</dbReference>
<evidence type="ECO:0000256" key="6">
    <source>
        <dbReference type="SAM" id="MobiDB-lite"/>
    </source>
</evidence>
<protein>
    <submittedName>
        <fullName evidence="7">Putative DNA-directed RNA polymerase III subunit rpc6</fullName>
    </submittedName>
</protein>
<name>A0A0F8CTG0_CERFI</name>
<dbReference type="PIRSF" id="PIRSF028763">
    <property type="entry name" value="RNA_pol_Rpc34"/>
    <property type="match status" value="1"/>
</dbReference>